<protein>
    <recommendedName>
        <fullName evidence="10">Flagellar protein FliL</fullName>
    </recommendedName>
</protein>
<comment type="function">
    <text evidence="1 10">Controls the rotational direction of flagella during chemotaxis.</text>
</comment>
<evidence type="ECO:0000256" key="3">
    <source>
        <dbReference type="ARBA" id="ARBA00008281"/>
    </source>
</evidence>
<sequence>MVAKNSSAAEGEAPAKRKGGKGKLIIILVVAVLVLAAGGTAAKLLLFGSKKPASETASASPKEAKVETMKLESIVVNLADHDSNHYLRITVVLAFAGDEKLAKEIMEKEFEIRDRIIQLLRKKRYAEVSTPDCTDKLKKEIIQEVNRHLEGQKIREVYFSEFLVQ</sequence>
<keyword evidence="11" id="KW-0969">Cilium</keyword>
<gene>
    <name evidence="11" type="ORF">ENQ34_00050</name>
</gene>
<organism evidence="11">
    <name type="scientific">Ammonifex degensii</name>
    <dbReference type="NCBI Taxonomy" id="42838"/>
    <lineage>
        <taxon>Bacteria</taxon>
        <taxon>Bacillati</taxon>
        <taxon>Bacillota</taxon>
        <taxon>Clostridia</taxon>
        <taxon>Thermoanaerobacterales</taxon>
        <taxon>Thermoanaerobacteraceae</taxon>
        <taxon>Ammonifex</taxon>
    </lineage>
</organism>
<dbReference type="GO" id="GO:0009425">
    <property type="term" value="C:bacterial-type flagellum basal body"/>
    <property type="evidence" value="ECO:0007669"/>
    <property type="project" value="InterPro"/>
</dbReference>
<comment type="similarity">
    <text evidence="3 10">Belongs to the FliL family.</text>
</comment>
<keyword evidence="11" id="KW-0966">Cell projection</keyword>
<accession>A0A7C2E8W2</accession>
<evidence type="ECO:0000313" key="11">
    <source>
        <dbReference type="EMBL" id="HEL65064.1"/>
    </source>
</evidence>
<evidence type="ECO:0000256" key="5">
    <source>
        <dbReference type="ARBA" id="ARBA00022500"/>
    </source>
</evidence>
<dbReference type="PANTHER" id="PTHR35091:SF2">
    <property type="entry name" value="FLAGELLAR PROTEIN FLIL"/>
    <property type="match status" value="1"/>
</dbReference>
<name>A0A7C2E8W2_9THEO</name>
<evidence type="ECO:0000256" key="1">
    <source>
        <dbReference type="ARBA" id="ARBA00002254"/>
    </source>
</evidence>
<evidence type="ECO:0000256" key="8">
    <source>
        <dbReference type="ARBA" id="ARBA00022989"/>
    </source>
</evidence>
<keyword evidence="7 10" id="KW-0283">Flagellar rotation</keyword>
<keyword evidence="5 10" id="KW-0145">Chemotaxis</keyword>
<dbReference type="InterPro" id="IPR005503">
    <property type="entry name" value="FliL"/>
</dbReference>
<feature type="transmembrane region" description="Helical" evidence="10">
    <location>
        <begin position="24"/>
        <end position="46"/>
    </location>
</feature>
<dbReference type="PANTHER" id="PTHR35091">
    <property type="entry name" value="FLAGELLAR PROTEIN FLIL"/>
    <property type="match status" value="1"/>
</dbReference>
<keyword evidence="6 10" id="KW-0812">Transmembrane</keyword>
<proteinExistence type="inferred from homology"/>
<evidence type="ECO:0000256" key="9">
    <source>
        <dbReference type="ARBA" id="ARBA00023136"/>
    </source>
</evidence>
<comment type="subcellular location">
    <subcellularLocation>
        <location evidence="2">Cell membrane</location>
        <topology evidence="2">Single-pass membrane protein</topology>
    </subcellularLocation>
</comment>
<keyword evidence="9 10" id="KW-0472">Membrane</keyword>
<dbReference type="Pfam" id="PF03748">
    <property type="entry name" value="FliL"/>
    <property type="match status" value="1"/>
</dbReference>
<reference evidence="11" key="1">
    <citation type="journal article" date="2020" name="mSystems">
        <title>Genome- and Community-Level Interaction Insights into Carbon Utilization and Element Cycling Functions of Hydrothermarchaeota in Hydrothermal Sediment.</title>
        <authorList>
            <person name="Zhou Z."/>
            <person name="Liu Y."/>
            <person name="Xu W."/>
            <person name="Pan J."/>
            <person name="Luo Z.H."/>
            <person name="Li M."/>
        </authorList>
    </citation>
    <scope>NUCLEOTIDE SEQUENCE [LARGE SCALE GENOMIC DNA]</scope>
    <source>
        <strain evidence="11">SpSt-300</strain>
    </source>
</reference>
<keyword evidence="8 10" id="KW-1133">Transmembrane helix</keyword>
<evidence type="ECO:0000256" key="10">
    <source>
        <dbReference type="RuleBase" id="RU364125"/>
    </source>
</evidence>
<evidence type="ECO:0000256" key="2">
    <source>
        <dbReference type="ARBA" id="ARBA00004162"/>
    </source>
</evidence>
<evidence type="ECO:0000256" key="7">
    <source>
        <dbReference type="ARBA" id="ARBA00022779"/>
    </source>
</evidence>
<keyword evidence="11" id="KW-0282">Flagellum</keyword>
<dbReference type="GO" id="GO:0071978">
    <property type="term" value="P:bacterial-type flagellum-dependent swarming motility"/>
    <property type="evidence" value="ECO:0007669"/>
    <property type="project" value="TreeGrafter"/>
</dbReference>
<comment type="caution">
    <text evidence="11">The sequence shown here is derived from an EMBL/GenBank/DDBJ whole genome shotgun (WGS) entry which is preliminary data.</text>
</comment>
<keyword evidence="4 10" id="KW-1003">Cell membrane</keyword>
<dbReference type="AlphaFoldDB" id="A0A7C2E8W2"/>
<dbReference type="GO" id="GO:0006935">
    <property type="term" value="P:chemotaxis"/>
    <property type="evidence" value="ECO:0007669"/>
    <property type="project" value="UniProtKB-KW"/>
</dbReference>
<dbReference type="EMBL" id="DSMU01000002">
    <property type="protein sequence ID" value="HEL65064.1"/>
    <property type="molecule type" value="Genomic_DNA"/>
</dbReference>
<dbReference type="GO" id="GO:0005886">
    <property type="term" value="C:plasma membrane"/>
    <property type="evidence" value="ECO:0007669"/>
    <property type="project" value="UniProtKB-SubCell"/>
</dbReference>
<evidence type="ECO:0000256" key="4">
    <source>
        <dbReference type="ARBA" id="ARBA00022475"/>
    </source>
</evidence>
<evidence type="ECO:0000256" key="6">
    <source>
        <dbReference type="ARBA" id="ARBA00022692"/>
    </source>
</evidence>